<dbReference type="RefSeq" id="WP_171677587.1">
    <property type="nucleotide sequence ID" value="NZ_BAAAGT010000009.1"/>
</dbReference>
<protein>
    <submittedName>
        <fullName evidence="2">Uncharacterized protein</fullName>
    </submittedName>
</protein>
<gene>
    <name evidence="1" type="ORF">HNR71_007336</name>
    <name evidence="2" type="ORF">HPO96_29260</name>
</gene>
<dbReference type="Pfam" id="PF22091">
    <property type="entry name" value="DUF6941"/>
    <property type="match status" value="1"/>
</dbReference>
<dbReference type="Proteomes" id="UP000534306">
    <property type="component" value="Unassembled WGS sequence"/>
</dbReference>
<accession>A0A7Y4P3N5</accession>
<evidence type="ECO:0000313" key="2">
    <source>
        <dbReference type="EMBL" id="NOL44344.1"/>
    </source>
</evidence>
<dbReference type="InterPro" id="IPR054221">
    <property type="entry name" value="DUF6941"/>
</dbReference>
<dbReference type="EMBL" id="JABJRC010000008">
    <property type="protein sequence ID" value="NOL44344.1"/>
    <property type="molecule type" value="Genomic_DNA"/>
</dbReference>
<name>A0A7Y4P3N5_9ACTN</name>
<proteinExistence type="predicted"/>
<reference evidence="2 3" key="1">
    <citation type="submission" date="2020-05" db="EMBL/GenBank/DDBJ databases">
        <title>Genome sequence of Kribbella sandramycini ATCC 39419.</title>
        <authorList>
            <person name="Maclea K.S."/>
            <person name="Fair J.L."/>
        </authorList>
    </citation>
    <scope>NUCLEOTIDE SEQUENCE [LARGE SCALE GENOMIC DNA]</scope>
    <source>
        <strain evidence="2 3">ATCC 39419</strain>
    </source>
</reference>
<dbReference type="AlphaFoldDB" id="A0A7Y4P3N5"/>
<evidence type="ECO:0000313" key="4">
    <source>
        <dbReference type="Proteomes" id="UP000553957"/>
    </source>
</evidence>
<evidence type="ECO:0000313" key="1">
    <source>
        <dbReference type="EMBL" id="MBB6571699.1"/>
    </source>
</evidence>
<evidence type="ECO:0000313" key="3">
    <source>
        <dbReference type="Proteomes" id="UP000534306"/>
    </source>
</evidence>
<sequence length="132" mass="14297">MAELDYAFVADYAKVERSGTLTVVGASYTQVTVSRLPAAHLMSIAGRVRSRVDAGPVSLTVTIKPPLTDQFVVVFTMDLTPEPDARPYGDGRLGLLFAITTGLPLDHEGVYTIDLELEGSHARTLMFEVIKS</sequence>
<reference evidence="1 4" key="2">
    <citation type="submission" date="2020-08" db="EMBL/GenBank/DDBJ databases">
        <title>Sequencing the genomes of 1000 actinobacteria strains.</title>
        <authorList>
            <person name="Klenk H.-P."/>
        </authorList>
    </citation>
    <scope>NUCLEOTIDE SEQUENCE [LARGE SCALE GENOMIC DNA]</scope>
    <source>
        <strain evidence="1 4">DSM 15626</strain>
    </source>
</reference>
<comment type="caution">
    <text evidence="2">The sequence shown here is derived from an EMBL/GenBank/DDBJ whole genome shotgun (WGS) entry which is preliminary data.</text>
</comment>
<dbReference type="Proteomes" id="UP000553957">
    <property type="component" value="Unassembled WGS sequence"/>
</dbReference>
<organism evidence="2 3">
    <name type="scientific">Kribbella sandramycini</name>
    <dbReference type="NCBI Taxonomy" id="60450"/>
    <lineage>
        <taxon>Bacteria</taxon>
        <taxon>Bacillati</taxon>
        <taxon>Actinomycetota</taxon>
        <taxon>Actinomycetes</taxon>
        <taxon>Propionibacteriales</taxon>
        <taxon>Kribbellaceae</taxon>
        <taxon>Kribbella</taxon>
    </lineage>
</organism>
<dbReference type="EMBL" id="JACHKF010000001">
    <property type="protein sequence ID" value="MBB6571699.1"/>
    <property type="molecule type" value="Genomic_DNA"/>
</dbReference>
<keyword evidence="3" id="KW-1185">Reference proteome</keyword>